<dbReference type="AlphaFoldDB" id="A0A1A7WYH2"/>
<feature type="chain" id="PRO_5008362663" evidence="2">
    <location>
        <begin position="22"/>
        <end position="106"/>
    </location>
</feature>
<evidence type="ECO:0000256" key="2">
    <source>
        <dbReference type="SAM" id="SignalP"/>
    </source>
</evidence>
<protein>
    <submittedName>
        <fullName evidence="3">Solute carrier family 22, member 14</fullName>
    </submittedName>
</protein>
<gene>
    <name evidence="3" type="primary">CR407588.1</name>
</gene>
<comment type="subcellular location">
    <subcellularLocation>
        <location evidence="1">Membrane</location>
        <topology evidence="1">Multi-pass membrane protein</topology>
    </subcellularLocation>
</comment>
<dbReference type="GO" id="GO:0016020">
    <property type="term" value="C:membrane"/>
    <property type="evidence" value="ECO:0007669"/>
    <property type="project" value="UniProtKB-SubCell"/>
</dbReference>
<dbReference type="InterPro" id="IPR036259">
    <property type="entry name" value="MFS_trans_sf"/>
</dbReference>
<keyword evidence="2" id="KW-0732">Signal</keyword>
<reference evidence="3" key="1">
    <citation type="submission" date="2016-05" db="EMBL/GenBank/DDBJ databases">
        <authorList>
            <person name="Lavstsen T."/>
            <person name="Jespersen J.S."/>
        </authorList>
    </citation>
    <scope>NUCLEOTIDE SEQUENCE</scope>
    <source>
        <tissue evidence="3">Brain</tissue>
    </source>
</reference>
<name>A0A1A7WYH2_9TELE</name>
<feature type="non-terminal residue" evidence="3">
    <location>
        <position position="106"/>
    </location>
</feature>
<sequence>WTQLHLTLALPQLMCLPLYLSIPESPRWLLLQKNEDVLQRYCGNSPSDKQHLNLLLDSARSDLENAAEAQTKIPGSRRPAHTGIAHLRPILLKLVIMSFLSAAVAL</sequence>
<feature type="non-terminal residue" evidence="3">
    <location>
        <position position="1"/>
    </location>
</feature>
<dbReference type="EMBL" id="HADW01009567">
    <property type="protein sequence ID" value="SBP10967.1"/>
    <property type="molecule type" value="Transcribed_RNA"/>
</dbReference>
<evidence type="ECO:0000256" key="1">
    <source>
        <dbReference type="ARBA" id="ARBA00004141"/>
    </source>
</evidence>
<organism evidence="3">
    <name type="scientific">Iconisemion striatum</name>
    <dbReference type="NCBI Taxonomy" id="60296"/>
    <lineage>
        <taxon>Eukaryota</taxon>
        <taxon>Metazoa</taxon>
        <taxon>Chordata</taxon>
        <taxon>Craniata</taxon>
        <taxon>Vertebrata</taxon>
        <taxon>Euteleostomi</taxon>
        <taxon>Actinopterygii</taxon>
        <taxon>Neopterygii</taxon>
        <taxon>Teleostei</taxon>
        <taxon>Neoteleostei</taxon>
        <taxon>Acanthomorphata</taxon>
        <taxon>Ovalentaria</taxon>
        <taxon>Atherinomorphae</taxon>
        <taxon>Cyprinodontiformes</taxon>
        <taxon>Nothobranchiidae</taxon>
        <taxon>Iconisemion</taxon>
    </lineage>
</organism>
<dbReference type="Gene3D" id="1.20.1250.20">
    <property type="entry name" value="MFS general substrate transporter like domains"/>
    <property type="match status" value="1"/>
</dbReference>
<accession>A0A1A7WYH2</accession>
<feature type="signal peptide" evidence="2">
    <location>
        <begin position="1"/>
        <end position="21"/>
    </location>
</feature>
<reference evidence="3" key="2">
    <citation type="submission" date="2016-06" db="EMBL/GenBank/DDBJ databases">
        <title>The genome of a short-lived fish provides insights into sex chromosome evolution and the genetic control of aging.</title>
        <authorList>
            <person name="Reichwald K."/>
            <person name="Felder M."/>
            <person name="Petzold A."/>
            <person name="Koch P."/>
            <person name="Groth M."/>
            <person name="Platzer M."/>
        </authorList>
    </citation>
    <scope>NUCLEOTIDE SEQUENCE</scope>
    <source>
        <tissue evidence="3">Brain</tissue>
    </source>
</reference>
<evidence type="ECO:0000313" key="3">
    <source>
        <dbReference type="EMBL" id="SBP10967.1"/>
    </source>
</evidence>
<proteinExistence type="predicted"/>